<dbReference type="SUPFAM" id="SSF142984">
    <property type="entry name" value="Nqo1 middle domain-like"/>
    <property type="match status" value="1"/>
</dbReference>
<dbReference type="Gene3D" id="3.10.560.10">
    <property type="entry name" value="Outer membrane lipoprotein wza domain like"/>
    <property type="match status" value="1"/>
</dbReference>
<dbReference type="PANTHER" id="PTHR21180:SF32">
    <property type="entry name" value="ENDONUCLEASE_EXONUCLEASE_PHOSPHATASE FAMILY DOMAIN-CONTAINING PROTEIN 1"/>
    <property type="match status" value="1"/>
</dbReference>
<dbReference type="PANTHER" id="PTHR21180">
    <property type="entry name" value="ENDONUCLEASE/EXONUCLEASE/PHOSPHATASE FAMILY DOMAIN-CONTAINING PROTEIN 1"/>
    <property type="match status" value="1"/>
</dbReference>
<dbReference type="AlphaFoldDB" id="F4LVY1"/>
<dbReference type="GO" id="GO:0006281">
    <property type="term" value="P:DNA repair"/>
    <property type="evidence" value="ECO:0007669"/>
    <property type="project" value="InterPro"/>
</dbReference>
<dbReference type="SUPFAM" id="SSF47781">
    <property type="entry name" value="RuvA domain 2-like"/>
    <property type="match status" value="1"/>
</dbReference>
<dbReference type="InterPro" id="IPR003583">
    <property type="entry name" value="Hlx-hairpin-Hlx_DNA-bd_motif"/>
</dbReference>
<organism evidence="2 3">
    <name type="scientific">Tepidanaerobacter acetatoxydans (strain DSM 21804 / JCM 16047 / Re1)</name>
    <dbReference type="NCBI Taxonomy" id="1209989"/>
    <lineage>
        <taxon>Bacteria</taxon>
        <taxon>Bacillati</taxon>
        <taxon>Bacillota</taxon>
        <taxon>Clostridia</taxon>
        <taxon>Thermosediminibacterales</taxon>
        <taxon>Tepidanaerobacteraceae</taxon>
        <taxon>Tepidanaerobacter</taxon>
    </lineage>
</organism>
<dbReference type="GO" id="GO:0003677">
    <property type="term" value="F:DNA binding"/>
    <property type="evidence" value="ECO:0007669"/>
    <property type="project" value="InterPro"/>
</dbReference>
<reference evidence="3" key="1">
    <citation type="journal article" date="2013" name="Genome Announc.">
        <title>First genome sequence of a syntrophic acetate-oxidizing bacterium, Tepidanaerobacter acetatoxydans strain Re1.</title>
        <authorList>
            <person name="Manzoor S."/>
            <person name="Bongcam-Rudloff E."/>
            <person name="Schnurer A."/>
            <person name="Muller B."/>
        </authorList>
    </citation>
    <scope>NUCLEOTIDE SEQUENCE [LARGE SCALE GENOMIC DNA]</scope>
    <source>
        <strain evidence="3">Re1</strain>
    </source>
</reference>
<dbReference type="KEGG" id="tep:TepRe1_1503"/>
<dbReference type="Proteomes" id="UP000010802">
    <property type="component" value="Chromosome"/>
</dbReference>
<proteinExistence type="predicted"/>
<accession>F4LVY1</accession>
<evidence type="ECO:0000313" key="3">
    <source>
        <dbReference type="Proteomes" id="UP000010802"/>
    </source>
</evidence>
<evidence type="ECO:0000313" key="2">
    <source>
        <dbReference type="EMBL" id="CDI40761.1"/>
    </source>
</evidence>
<dbReference type="EMBL" id="HF563609">
    <property type="protein sequence ID" value="CDI40761.1"/>
    <property type="molecule type" value="Genomic_DNA"/>
</dbReference>
<dbReference type="STRING" id="1209989.TepRe1_1503"/>
<dbReference type="Pfam" id="PF10531">
    <property type="entry name" value="SLBB"/>
    <property type="match status" value="1"/>
</dbReference>
<dbReference type="GO" id="GO:0015627">
    <property type="term" value="C:type II protein secretion system complex"/>
    <property type="evidence" value="ECO:0007669"/>
    <property type="project" value="TreeGrafter"/>
</dbReference>
<dbReference type="InterPro" id="IPR010994">
    <property type="entry name" value="RuvA_2-like"/>
</dbReference>
<dbReference type="InterPro" id="IPR019554">
    <property type="entry name" value="Soluble_ligand-bd"/>
</dbReference>
<dbReference type="InterPro" id="IPR004509">
    <property type="entry name" value="Competence_ComEA_HhH"/>
</dbReference>
<dbReference type="HOGENOM" id="CLU_052011_1_2_9"/>
<keyword evidence="3" id="KW-1185">Reference proteome</keyword>
<dbReference type="GO" id="GO:0015628">
    <property type="term" value="P:protein secretion by the type II secretion system"/>
    <property type="evidence" value="ECO:0007669"/>
    <property type="project" value="TreeGrafter"/>
</dbReference>
<dbReference type="NCBIfam" id="TIGR00426">
    <property type="entry name" value="competence protein ComEA helix-hairpin-helix repeat region"/>
    <property type="match status" value="1"/>
</dbReference>
<dbReference type="InterPro" id="IPR051675">
    <property type="entry name" value="Endo/Exo/Phosphatase_dom_1"/>
</dbReference>
<dbReference type="SMART" id="SM00278">
    <property type="entry name" value="HhH1"/>
    <property type="match status" value="2"/>
</dbReference>
<dbReference type="eggNOG" id="COG1596">
    <property type="taxonomic scope" value="Bacteria"/>
</dbReference>
<dbReference type="KEGG" id="tae:TepiRe1_1617"/>
<dbReference type="eggNOG" id="COG1555">
    <property type="taxonomic scope" value="Bacteria"/>
</dbReference>
<protein>
    <submittedName>
        <fullName evidence="2">Competence protein ComEA helix-hairpin-helix repeat protein</fullName>
    </submittedName>
</protein>
<dbReference type="Pfam" id="PF12836">
    <property type="entry name" value="HHH_3"/>
    <property type="match status" value="1"/>
</dbReference>
<gene>
    <name evidence="2" type="ordered locus">TEPIRE1_1617</name>
</gene>
<feature type="domain" description="Helix-hairpin-helix DNA-binding motif class 1" evidence="1">
    <location>
        <begin position="144"/>
        <end position="163"/>
    </location>
</feature>
<evidence type="ECO:0000259" key="1">
    <source>
        <dbReference type="SMART" id="SM00278"/>
    </source>
</evidence>
<feature type="domain" description="Helix-hairpin-helix DNA-binding motif class 1" evidence="1">
    <location>
        <begin position="174"/>
        <end position="193"/>
    </location>
</feature>
<dbReference type="Gene3D" id="1.10.150.320">
    <property type="entry name" value="Photosystem II 12 kDa extrinsic protein"/>
    <property type="match status" value="1"/>
</dbReference>
<dbReference type="OrthoDB" id="9790239at2"/>
<sequence>MLLGILLILIVSLGSVTYYVFFRKPPEIAFKLQEEPAIPVTAPAAGKEKIVVYVTGAVKNPGVYTLEEGNRVKDAIEIAGGHLHDADLLRLNLAQKVHDEDKLYVPQIGETPEQSEFEDTTYEATVGVSSKNDGKININTAGEAELIQLPGIGPVTAQKIMDYRKTNGLFKTIDDIKNVSGIGDKKFEQIKDKIKVK</sequence>
<name>F4LVY1_TEPAE</name>